<name>A0AAE1E380_9GAST</name>
<organism evidence="3 4">
    <name type="scientific">Elysia crispata</name>
    <name type="common">lettuce slug</name>
    <dbReference type="NCBI Taxonomy" id="231223"/>
    <lineage>
        <taxon>Eukaryota</taxon>
        <taxon>Metazoa</taxon>
        <taxon>Spiralia</taxon>
        <taxon>Lophotrochozoa</taxon>
        <taxon>Mollusca</taxon>
        <taxon>Gastropoda</taxon>
        <taxon>Heterobranchia</taxon>
        <taxon>Euthyneura</taxon>
        <taxon>Panpulmonata</taxon>
        <taxon>Sacoglossa</taxon>
        <taxon>Placobranchoidea</taxon>
        <taxon>Plakobranchidae</taxon>
        <taxon>Elysia</taxon>
    </lineage>
</organism>
<evidence type="ECO:0000256" key="2">
    <source>
        <dbReference type="SAM" id="SignalP"/>
    </source>
</evidence>
<dbReference type="EMBL" id="JAWDGP010001331">
    <property type="protein sequence ID" value="KAK3792779.1"/>
    <property type="molecule type" value="Genomic_DNA"/>
</dbReference>
<keyword evidence="4" id="KW-1185">Reference proteome</keyword>
<feature type="chain" id="PRO_5042020684" evidence="2">
    <location>
        <begin position="20"/>
        <end position="522"/>
    </location>
</feature>
<dbReference type="Proteomes" id="UP001283361">
    <property type="component" value="Unassembled WGS sequence"/>
</dbReference>
<dbReference type="AlphaFoldDB" id="A0AAE1E380"/>
<comment type="caution">
    <text evidence="3">The sequence shown here is derived from an EMBL/GenBank/DDBJ whole genome shotgun (WGS) entry which is preliminary data.</text>
</comment>
<feature type="compositionally biased region" description="Acidic residues" evidence="1">
    <location>
        <begin position="482"/>
        <end position="493"/>
    </location>
</feature>
<feature type="signal peptide" evidence="2">
    <location>
        <begin position="1"/>
        <end position="19"/>
    </location>
</feature>
<proteinExistence type="predicted"/>
<protein>
    <submittedName>
        <fullName evidence="3">Uncharacterized protein</fullName>
    </submittedName>
</protein>
<accession>A0AAE1E380</accession>
<evidence type="ECO:0000313" key="4">
    <source>
        <dbReference type="Proteomes" id="UP001283361"/>
    </source>
</evidence>
<evidence type="ECO:0000313" key="3">
    <source>
        <dbReference type="EMBL" id="KAK3792779.1"/>
    </source>
</evidence>
<gene>
    <name evidence="3" type="ORF">RRG08_029327</name>
</gene>
<sequence length="522" mass="56785">MCRLVTVLITVCVVRASLGQQDKPTEPSAPSTPTSGQQTPPGLNQPQGSSGSKSGDSPPEAGTPPPPPAWLKCVVQSSPDGRITDGIAAVLDIWCRDYETIISCLDKELTDTKKGDNPLDFFVSLNFDPDMLRSRSQAICSNLTRHGEKLRCADSANRTIEQDCGRTFNGGMGHIFGLHKERDAPQHILREIACDVTLQTTFCLRASLASCDVDVQTTLVNYYSLFTNQSCIAQPQGPPEPEPIIARCAREAASSLDVNPAQSQPSSVLDFLILGINTDCMTYEERYACYKRELQNITNFRDFWLSLTFDHNNAVTSQKEYCGEVQARVISKLSDECFQAAQEGLAACEAGFANEMETIRNQWINDPNFDGLQLQTLACRTSVTRAGCLDKAMQPCGEDMARAMAVSEMGILPDTCRSLLRQRPSGGQGQAGDSKMMPDMPDGEEKKPSGDVLGKVNPYPVGHTMGTKDKTGGASVSQSNMMEEDSNDDDDDDGKNGSSRSAVLPRLFLFCYLLSIGLISVL</sequence>
<feature type="region of interest" description="Disordered" evidence="1">
    <location>
        <begin position="20"/>
        <end position="69"/>
    </location>
</feature>
<keyword evidence="2" id="KW-0732">Signal</keyword>
<reference evidence="3" key="1">
    <citation type="journal article" date="2023" name="G3 (Bethesda)">
        <title>A reference genome for the long-term kleptoplast-retaining sea slug Elysia crispata morphotype clarki.</title>
        <authorList>
            <person name="Eastman K.E."/>
            <person name="Pendleton A.L."/>
            <person name="Shaikh M.A."/>
            <person name="Suttiyut T."/>
            <person name="Ogas R."/>
            <person name="Tomko P."/>
            <person name="Gavelis G."/>
            <person name="Widhalm J.R."/>
            <person name="Wisecaver J.H."/>
        </authorList>
    </citation>
    <scope>NUCLEOTIDE SEQUENCE</scope>
    <source>
        <strain evidence="3">ECLA1</strain>
    </source>
</reference>
<feature type="region of interest" description="Disordered" evidence="1">
    <location>
        <begin position="419"/>
        <end position="499"/>
    </location>
</feature>
<evidence type="ECO:0000256" key="1">
    <source>
        <dbReference type="SAM" id="MobiDB-lite"/>
    </source>
</evidence>
<feature type="compositionally biased region" description="Low complexity" evidence="1">
    <location>
        <begin position="26"/>
        <end position="60"/>
    </location>
</feature>